<dbReference type="AlphaFoldDB" id="A0A916UCB5"/>
<dbReference type="EMBL" id="BMIL01000007">
    <property type="protein sequence ID" value="GGC68249.1"/>
    <property type="molecule type" value="Genomic_DNA"/>
</dbReference>
<reference evidence="1" key="1">
    <citation type="journal article" date="2014" name="Int. J. Syst. Evol. Microbiol.">
        <title>Complete genome sequence of Corynebacterium casei LMG S-19264T (=DSM 44701T), isolated from a smear-ripened cheese.</title>
        <authorList>
            <consortium name="US DOE Joint Genome Institute (JGI-PGF)"/>
            <person name="Walter F."/>
            <person name="Albersmeier A."/>
            <person name="Kalinowski J."/>
            <person name="Ruckert C."/>
        </authorList>
    </citation>
    <scope>NUCLEOTIDE SEQUENCE</scope>
    <source>
        <strain evidence="1">CGMCC 1.15343</strain>
    </source>
</reference>
<evidence type="ECO:0000313" key="2">
    <source>
        <dbReference type="Proteomes" id="UP000651668"/>
    </source>
</evidence>
<name>A0A916UCB5_9SPHI</name>
<accession>A0A916UCB5</accession>
<keyword evidence="2" id="KW-1185">Reference proteome</keyword>
<reference evidence="1" key="2">
    <citation type="submission" date="2020-09" db="EMBL/GenBank/DDBJ databases">
        <authorList>
            <person name="Sun Q."/>
            <person name="Zhou Y."/>
        </authorList>
    </citation>
    <scope>NUCLEOTIDE SEQUENCE</scope>
    <source>
        <strain evidence="1">CGMCC 1.15343</strain>
    </source>
</reference>
<dbReference type="Proteomes" id="UP000651668">
    <property type="component" value="Unassembled WGS sequence"/>
</dbReference>
<proteinExistence type="predicted"/>
<organism evidence="1 2">
    <name type="scientific">Pedobacter quisquiliarum</name>
    <dbReference type="NCBI Taxonomy" id="1834438"/>
    <lineage>
        <taxon>Bacteria</taxon>
        <taxon>Pseudomonadati</taxon>
        <taxon>Bacteroidota</taxon>
        <taxon>Sphingobacteriia</taxon>
        <taxon>Sphingobacteriales</taxon>
        <taxon>Sphingobacteriaceae</taxon>
        <taxon>Pedobacter</taxon>
    </lineage>
</organism>
<gene>
    <name evidence="1" type="ORF">GCM10011387_22040</name>
</gene>
<comment type="caution">
    <text evidence="1">The sequence shown here is derived from an EMBL/GenBank/DDBJ whole genome shotgun (WGS) entry which is preliminary data.</text>
</comment>
<sequence length="68" mass="7585">MLKIVIITELVPDKDEDQNATRHPNGQARNIDKGVDFMFPQITPGDCKVKFEHSFSIYSCFNTAAGLA</sequence>
<protein>
    <submittedName>
        <fullName evidence="1">Uncharacterized protein</fullName>
    </submittedName>
</protein>
<evidence type="ECO:0000313" key="1">
    <source>
        <dbReference type="EMBL" id="GGC68249.1"/>
    </source>
</evidence>